<dbReference type="EC" id="3.4.22.-" evidence="11"/>
<dbReference type="GO" id="GO:0000423">
    <property type="term" value="P:mitophagy"/>
    <property type="evidence" value="ECO:0007669"/>
    <property type="project" value="TreeGrafter"/>
</dbReference>
<name>A0A9W8ZP60_9PLEO</name>
<evidence type="ECO:0000256" key="10">
    <source>
        <dbReference type="ARBA" id="ARBA00029362"/>
    </source>
</evidence>
<evidence type="ECO:0000256" key="1">
    <source>
        <dbReference type="ARBA" id="ARBA00004329"/>
    </source>
</evidence>
<protein>
    <recommendedName>
        <fullName evidence="11">Cysteine protease</fullName>
        <ecNumber evidence="11">3.4.22.-</ecNumber>
    </recommendedName>
</protein>
<evidence type="ECO:0000256" key="3">
    <source>
        <dbReference type="ARBA" id="ARBA00022448"/>
    </source>
</evidence>
<comment type="caution">
    <text evidence="14">The sequence shown here is derived from an EMBL/GenBank/DDBJ whole genome shotgun (WGS) entry which is preliminary data.</text>
</comment>
<dbReference type="GO" id="GO:0015031">
    <property type="term" value="P:protein transport"/>
    <property type="evidence" value="ECO:0007669"/>
    <property type="project" value="UniProtKB-KW"/>
</dbReference>
<organism evidence="14 15">
    <name type="scientific">Didymella pomorum</name>
    <dbReference type="NCBI Taxonomy" id="749634"/>
    <lineage>
        <taxon>Eukaryota</taxon>
        <taxon>Fungi</taxon>
        <taxon>Dikarya</taxon>
        <taxon>Ascomycota</taxon>
        <taxon>Pezizomycotina</taxon>
        <taxon>Dothideomycetes</taxon>
        <taxon>Pleosporomycetidae</taxon>
        <taxon>Pleosporales</taxon>
        <taxon>Pleosporineae</taxon>
        <taxon>Didymellaceae</taxon>
        <taxon>Didymella</taxon>
    </lineage>
</organism>
<accession>A0A9W8ZP60</accession>
<feature type="compositionally biased region" description="Acidic residues" evidence="12">
    <location>
        <begin position="449"/>
        <end position="461"/>
    </location>
</feature>
<dbReference type="AlphaFoldDB" id="A0A9W8ZP60"/>
<evidence type="ECO:0000256" key="5">
    <source>
        <dbReference type="ARBA" id="ARBA00022670"/>
    </source>
</evidence>
<feature type="compositionally biased region" description="Basic and acidic residues" evidence="12">
    <location>
        <begin position="434"/>
        <end position="448"/>
    </location>
</feature>
<feature type="region of interest" description="Disordered" evidence="12">
    <location>
        <begin position="333"/>
        <end position="382"/>
    </location>
</feature>
<comment type="catalytic activity">
    <reaction evidence="10">
        <text>[protein]-C-terminal L-amino acid-glycyl-phosphatidylethanolamide + H2O = [protein]-C-terminal L-amino acid-glycine + a 1,2-diacyl-sn-glycero-3-phosphoethanolamine</text>
        <dbReference type="Rhea" id="RHEA:67548"/>
        <dbReference type="Rhea" id="RHEA-COMP:17323"/>
        <dbReference type="Rhea" id="RHEA-COMP:17324"/>
        <dbReference type="ChEBI" id="CHEBI:15377"/>
        <dbReference type="ChEBI" id="CHEBI:64612"/>
        <dbReference type="ChEBI" id="CHEBI:172940"/>
        <dbReference type="ChEBI" id="CHEBI:172941"/>
    </reaction>
    <physiologicalReaction direction="left-to-right" evidence="10">
        <dbReference type="Rhea" id="RHEA:67549"/>
    </physiologicalReaction>
</comment>
<evidence type="ECO:0000256" key="12">
    <source>
        <dbReference type="SAM" id="MobiDB-lite"/>
    </source>
</evidence>
<dbReference type="EMBL" id="JAPEVA010000002">
    <property type="protein sequence ID" value="KAJ4412778.1"/>
    <property type="molecule type" value="Genomic_DNA"/>
</dbReference>
<reference evidence="14" key="1">
    <citation type="submission" date="2022-10" db="EMBL/GenBank/DDBJ databases">
        <title>Tapping the CABI collections for fungal endophytes: first genome assemblies for Collariella, Neodidymelliopsis, Ascochyta clinopodiicola, Didymella pomorum, Didymosphaeria variabile, Neocosmospora piperis and Neocucurbitaria cava.</title>
        <authorList>
            <person name="Hill R."/>
        </authorList>
    </citation>
    <scope>NUCLEOTIDE SEQUENCE</scope>
    <source>
        <strain evidence="14">IMI 355091</strain>
    </source>
</reference>
<dbReference type="InterPro" id="IPR038765">
    <property type="entry name" value="Papain-like_cys_pep_sf"/>
</dbReference>
<comment type="subcellular location">
    <subcellularLocation>
        <location evidence="11">Nucleus</location>
    </subcellularLocation>
    <subcellularLocation>
        <location evidence="11">Cytoplasm</location>
    </subcellularLocation>
    <subcellularLocation>
        <location evidence="1">Preautophagosomal structure</location>
    </subcellularLocation>
</comment>
<dbReference type="InterPro" id="IPR005078">
    <property type="entry name" value="Peptidase_C54"/>
</dbReference>
<feature type="domain" description="Peptidase C54 catalytic" evidence="13">
    <location>
        <begin position="95"/>
        <end position="420"/>
    </location>
</feature>
<keyword evidence="4 11" id="KW-0963">Cytoplasm</keyword>
<keyword evidence="5 11" id="KW-0645">Protease</keyword>
<dbReference type="SUPFAM" id="SSF54001">
    <property type="entry name" value="Cysteine proteinases"/>
    <property type="match status" value="1"/>
</dbReference>
<dbReference type="Pfam" id="PF03416">
    <property type="entry name" value="Peptidase_C54"/>
    <property type="match status" value="1"/>
</dbReference>
<dbReference type="InterPro" id="IPR046792">
    <property type="entry name" value="Peptidase_C54_cat"/>
</dbReference>
<evidence type="ECO:0000313" key="14">
    <source>
        <dbReference type="EMBL" id="KAJ4412778.1"/>
    </source>
</evidence>
<keyword evidence="8" id="KW-0653">Protein transport</keyword>
<dbReference type="GO" id="GO:0019786">
    <property type="term" value="F:protein-phosphatidylethanolamide deconjugating activity"/>
    <property type="evidence" value="ECO:0007669"/>
    <property type="project" value="InterPro"/>
</dbReference>
<proteinExistence type="inferred from homology"/>
<evidence type="ECO:0000256" key="11">
    <source>
        <dbReference type="RuleBase" id="RU363115"/>
    </source>
</evidence>
<dbReference type="GO" id="GO:0016485">
    <property type="term" value="P:protein processing"/>
    <property type="evidence" value="ECO:0007669"/>
    <property type="project" value="TreeGrafter"/>
</dbReference>
<evidence type="ECO:0000256" key="8">
    <source>
        <dbReference type="ARBA" id="ARBA00022927"/>
    </source>
</evidence>
<evidence type="ECO:0000256" key="4">
    <source>
        <dbReference type="ARBA" id="ARBA00022490"/>
    </source>
</evidence>
<dbReference type="Proteomes" id="UP001140510">
    <property type="component" value="Unassembled WGS sequence"/>
</dbReference>
<keyword evidence="11" id="KW-0539">Nucleus</keyword>
<dbReference type="PANTHER" id="PTHR22624">
    <property type="entry name" value="CYSTEINE PROTEASE ATG4"/>
    <property type="match status" value="1"/>
</dbReference>
<comment type="function">
    <text evidence="11">Required for selective autophagic degradation of the nucleus (nucleophagy) as well as for mitophagy which contributes to regulate mitochondrial quantity and quality by eliminating the mitochondria to a basal level to fulfill cellular energy requirements and preventing excess ROS production.</text>
</comment>
<dbReference type="GO" id="GO:0000407">
    <property type="term" value="C:phagophore assembly site"/>
    <property type="evidence" value="ECO:0007669"/>
    <property type="project" value="UniProtKB-SubCell"/>
</dbReference>
<evidence type="ECO:0000256" key="6">
    <source>
        <dbReference type="ARBA" id="ARBA00022801"/>
    </source>
</evidence>
<gene>
    <name evidence="14" type="primary">ATG4</name>
    <name evidence="14" type="ORF">N0V91_000540</name>
</gene>
<dbReference type="GO" id="GO:0000045">
    <property type="term" value="P:autophagosome assembly"/>
    <property type="evidence" value="ECO:0007669"/>
    <property type="project" value="TreeGrafter"/>
</dbReference>
<dbReference type="PANTHER" id="PTHR22624:SF49">
    <property type="entry name" value="CYSTEINE PROTEASE"/>
    <property type="match status" value="1"/>
</dbReference>
<comment type="similarity">
    <text evidence="2 11">Belongs to the peptidase C54 family.</text>
</comment>
<keyword evidence="9" id="KW-0072">Autophagy</keyword>
<dbReference type="GO" id="GO:0005634">
    <property type="term" value="C:nucleus"/>
    <property type="evidence" value="ECO:0007669"/>
    <property type="project" value="UniProtKB-SubCell"/>
</dbReference>
<sequence>MNDLERVSRNLVRTFYDPLPTNDSKDPIWLLGERYDPKPPLKSTPSDTPSSTRFTETPQNERGEDESWIRTSVDETDRKEAPNGQDPAQYGGWPSAFLDDFESRIWMTYRSGFNAIAKSQDPKATATMSFRVRMQNLASPGFTSDTGFGCMIRSGQCILANALQVLKLGRDWRWQDQATDSTHCAILSLFADDARAPFSIHRFVEHGAAVCGKYPGEWFGPSAAARCIQDLANKHREAGLRVYVSGDGADVYEDKLKEIAVDDGHWQPTLILVGTRLGIDKITPVYWEALKAALQMKQSIGIAGGRPSASHYFVGTQGNTFFYLDPHSTRPLLPYHNPPTTSKDSPPDASKPDSPLEASESTIADSQTTIVPSPADSYTPADISTCHTRRIRRLQIREMDPSMLLAFLVTSEDDYGKWKEGVQSVQGKCVVHVQDREPAPRGQEREGAVDEVESWDEDGLQ</sequence>
<feature type="compositionally biased region" description="Low complexity" evidence="12">
    <location>
        <begin position="342"/>
        <end position="355"/>
    </location>
</feature>
<dbReference type="OrthoDB" id="2960936at2759"/>
<keyword evidence="3" id="KW-0813">Transport</keyword>
<evidence type="ECO:0000256" key="7">
    <source>
        <dbReference type="ARBA" id="ARBA00022807"/>
    </source>
</evidence>
<feature type="region of interest" description="Disordered" evidence="12">
    <location>
        <begin position="12"/>
        <end position="92"/>
    </location>
</feature>
<dbReference type="GO" id="GO:0004197">
    <property type="term" value="F:cysteine-type endopeptidase activity"/>
    <property type="evidence" value="ECO:0007669"/>
    <property type="project" value="TreeGrafter"/>
</dbReference>
<evidence type="ECO:0000259" key="13">
    <source>
        <dbReference type="Pfam" id="PF03416"/>
    </source>
</evidence>
<dbReference type="GO" id="GO:0034727">
    <property type="term" value="P:piecemeal microautophagy of the nucleus"/>
    <property type="evidence" value="ECO:0007669"/>
    <property type="project" value="TreeGrafter"/>
</dbReference>
<keyword evidence="15" id="KW-1185">Reference proteome</keyword>
<evidence type="ECO:0000313" key="15">
    <source>
        <dbReference type="Proteomes" id="UP001140510"/>
    </source>
</evidence>
<feature type="region of interest" description="Disordered" evidence="12">
    <location>
        <begin position="434"/>
        <end position="461"/>
    </location>
</feature>
<evidence type="ECO:0000256" key="9">
    <source>
        <dbReference type="ARBA" id="ARBA00023006"/>
    </source>
</evidence>
<evidence type="ECO:0000256" key="2">
    <source>
        <dbReference type="ARBA" id="ARBA00010958"/>
    </source>
</evidence>
<keyword evidence="7" id="KW-0788">Thiol protease</keyword>
<dbReference type="GO" id="GO:0035973">
    <property type="term" value="P:aggrephagy"/>
    <property type="evidence" value="ECO:0007669"/>
    <property type="project" value="TreeGrafter"/>
</dbReference>
<feature type="compositionally biased region" description="Polar residues" evidence="12">
    <location>
        <begin position="359"/>
        <end position="371"/>
    </location>
</feature>
<keyword evidence="6 11" id="KW-0378">Hydrolase</keyword>
<feature type="compositionally biased region" description="Basic and acidic residues" evidence="12">
    <location>
        <begin position="59"/>
        <end position="81"/>
    </location>
</feature>
<feature type="compositionally biased region" description="Polar residues" evidence="12">
    <location>
        <begin position="43"/>
        <end position="58"/>
    </location>
</feature>